<reference evidence="2 3" key="1">
    <citation type="journal article" date="2018" name="Gigascience">
        <title>Genomes of trombidid mites reveal novel predicted allergens and laterally-transferred genes associated with secondary metabolism.</title>
        <authorList>
            <person name="Dong X."/>
            <person name="Chaisiri K."/>
            <person name="Xia D."/>
            <person name="Armstrong S.D."/>
            <person name="Fang Y."/>
            <person name="Donnelly M.J."/>
            <person name="Kadowaki T."/>
            <person name="McGarry J.W."/>
            <person name="Darby A.C."/>
            <person name="Makepeace B.L."/>
        </authorList>
    </citation>
    <scope>NUCLEOTIDE SEQUENCE [LARGE SCALE GENOMIC DNA]</scope>
    <source>
        <strain evidence="2">UoL-UT</strain>
    </source>
</reference>
<sequence>MAHGYTRFNGSVVIYGAEGNIVDINNVTELFNDRDCSNLRGKPKLLFINCCRGIFDTKIKKTSIELETDVWDRNKKYQARSEQSQIRDTIYSFGGGLIRSTMREMILGTRVA</sequence>
<dbReference type="GO" id="GO:0004197">
    <property type="term" value="F:cysteine-type endopeptidase activity"/>
    <property type="evidence" value="ECO:0007669"/>
    <property type="project" value="InterPro"/>
</dbReference>
<feature type="domain" description="Caspase family p20" evidence="1">
    <location>
        <begin position="14"/>
        <end position="53"/>
    </location>
</feature>
<dbReference type="GO" id="GO:0006508">
    <property type="term" value="P:proteolysis"/>
    <property type="evidence" value="ECO:0007669"/>
    <property type="project" value="InterPro"/>
</dbReference>
<dbReference type="VEuPathDB" id="VectorBase:LDEU014036"/>
<dbReference type="Proteomes" id="UP000288716">
    <property type="component" value="Unassembled WGS sequence"/>
</dbReference>
<evidence type="ECO:0000313" key="3">
    <source>
        <dbReference type="Proteomes" id="UP000288716"/>
    </source>
</evidence>
<dbReference type="InterPro" id="IPR011600">
    <property type="entry name" value="Pept_C14_caspase"/>
</dbReference>
<dbReference type="PROSITE" id="PS50208">
    <property type="entry name" value="CASPASE_P20"/>
    <property type="match status" value="1"/>
</dbReference>
<dbReference type="Pfam" id="PF00656">
    <property type="entry name" value="Peptidase_C14"/>
    <property type="match status" value="1"/>
</dbReference>
<evidence type="ECO:0000313" key="2">
    <source>
        <dbReference type="EMBL" id="RWS13561.1"/>
    </source>
</evidence>
<dbReference type="SUPFAM" id="SSF52129">
    <property type="entry name" value="Caspase-like"/>
    <property type="match status" value="1"/>
</dbReference>
<proteinExistence type="predicted"/>
<dbReference type="OrthoDB" id="6044770at2759"/>
<organism evidence="2 3">
    <name type="scientific">Leptotrombidium deliense</name>
    <dbReference type="NCBI Taxonomy" id="299467"/>
    <lineage>
        <taxon>Eukaryota</taxon>
        <taxon>Metazoa</taxon>
        <taxon>Ecdysozoa</taxon>
        <taxon>Arthropoda</taxon>
        <taxon>Chelicerata</taxon>
        <taxon>Arachnida</taxon>
        <taxon>Acari</taxon>
        <taxon>Acariformes</taxon>
        <taxon>Trombidiformes</taxon>
        <taxon>Prostigmata</taxon>
        <taxon>Anystina</taxon>
        <taxon>Parasitengona</taxon>
        <taxon>Trombiculoidea</taxon>
        <taxon>Trombiculidae</taxon>
        <taxon>Leptotrombidium</taxon>
    </lineage>
</organism>
<dbReference type="InterPro" id="IPR029030">
    <property type="entry name" value="Caspase-like_dom_sf"/>
</dbReference>
<evidence type="ECO:0000259" key="1">
    <source>
        <dbReference type="PROSITE" id="PS50208"/>
    </source>
</evidence>
<comment type="caution">
    <text evidence="2">The sequence shown here is derived from an EMBL/GenBank/DDBJ whole genome shotgun (WGS) entry which is preliminary data.</text>
</comment>
<protein>
    <recommendedName>
        <fullName evidence="1">Caspase family p20 domain-containing protein</fullName>
    </recommendedName>
</protein>
<dbReference type="InterPro" id="IPR001309">
    <property type="entry name" value="Pept_C14_p20"/>
</dbReference>
<feature type="non-terminal residue" evidence="2">
    <location>
        <position position="112"/>
    </location>
</feature>
<accession>A0A443RE63</accession>
<dbReference type="AlphaFoldDB" id="A0A443RE63"/>
<dbReference type="Gene3D" id="3.40.50.1460">
    <property type="match status" value="1"/>
</dbReference>
<keyword evidence="3" id="KW-1185">Reference proteome</keyword>
<name>A0A443RE63_9ACAR</name>
<gene>
    <name evidence="2" type="ORF">B4U80_14707</name>
</gene>
<dbReference type="EMBL" id="NCKV01048201">
    <property type="protein sequence ID" value="RWS13561.1"/>
    <property type="molecule type" value="Genomic_DNA"/>
</dbReference>